<keyword evidence="4 6" id="KW-1133">Transmembrane helix</keyword>
<evidence type="ECO:0000256" key="1">
    <source>
        <dbReference type="ARBA" id="ARBA00004141"/>
    </source>
</evidence>
<dbReference type="VEuPathDB" id="TriTrypDB:TcIL3000_8_1730"/>
<dbReference type="AlphaFoldDB" id="G0URE2"/>
<evidence type="ECO:0000256" key="5">
    <source>
        <dbReference type="ARBA" id="ARBA00023136"/>
    </source>
</evidence>
<comment type="similarity">
    <text evidence="2">Belongs to the TAPT1 family.</text>
</comment>
<comment type="subcellular location">
    <subcellularLocation>
        <location evidence="1">Membrane</location>
        <topology evidence="1">Multi-pass membrane protein</topology>
    </subcellularLocation>
</comment>
<organism evidence="8">
    <name type="scientific">Trypanosoma congolense (strain IL3000)</name>
    <dbReference type="NCBI Taxonomy" id="1068625"/>
    <lineage>
        <taxon>Eukaryota</taxon>
        <taxon>Discoba</taxon>
        <taxon>Euglenozoa</taxon>
        <taxon>Kinetoplastea</taxon>
        <taxon>Metakinetoplastina</taxon>
        <taxon>Trypanosomatida</taxon>
        <taxon>Trypanosomatidae</taxon>
        <taxon>Trypanosoma</taxon>
        <taxon>Nannomonas</taxon>
    </lineage>
</organism>
<evidence type="ECO:0000256" key="4">
    <source>
        <dbReference type="ARBA" id="ARBA00022989"/>
    </source>
</evidence>
<dbReference type="PANTHER" id="PTHR13317">
    <property type="entry name" value="TRANSMEMBRANE ANTERIOR POSTERIOR TRANSFORMATION PROTEIN 1 HOMOLOG"/>
    <property type="match status" value="1"/>
</dbReference>
<dbReference type="Pfam" id="PF05346">
    <property type="entry name" value="DUF747"/>
    <property type="match status" value="1"/>
</dbReference>
<keyword evidence="7" id="KW-0732">Signal</keyword>
<feature type="transmembrane region" description="Helical" evidence="6">
    <location>
        <begin position="88"/>
        <end position="110"/>
    </location>
</feature>
<keyword evidence="5 6" id="KW-0472">Membrane</keyword>
<dbReference type="EMBL" id="HE575321">
    <property type="protein sequence ID" value="CCC91954.1"/>
    <property type="molecule type" value="Genomic_DNA"/>
</dbReference>
<proteinExistence type="inferred from homology"/>
<feature type="transmembrane region" description="Helical" evidence="6">
    <location>
        <begin position="425"/>
        <end position="448"/>
    </location>
</feature>
<feature type="chain" id="PRO_5003410704" evidence="7">
    <location>
        <begin position="29"/>
        <end position="532"/>
    </location>
</feature>
<accession>G0URE2</accession>
<name>G0URE2_TRYCI</name>
<evidence type="ECO:0000256" key="3">
    <source>
        <dbReference type="ARBA" id="ARBA00022692"/>
    </source>
</evidence>
<protein>
    <submittedName>
        <fullName evidence="8">Uncharacterized protein</fullName>
    </submittedName>
</protein>
<dbReference type="PANTHER" id="PTHR13317:SF4">
    <property type="entry name" value="TRANSMEMBRANE ANTERIOR POSTERIOR TRANSFORMATION PROTEIN 1 HOMOLOG"/>
    <property type="match status" value="1"/>
</dbReference>
<feature type="transmembrane region" description="Helical" evidence="6">
    <location>
        <begin position="393"/>
        <end position="413"/>
    </location>
</feature>
<dbReference type="GO" id="GO:0005789">
    <property type="term" value="C:endoplasmic reticulum membrane"/>
    <property type="evidence" value="ECO:0007669"/>
    <property type="project" value="TreeGrafter"/>
</dbReference>
<sequence length="532" mass="59603">MNGKLLYLFFLLFLSPMLFPFFCSVVDARADRCRLRYTMRAWLPRSLFGTTYEERWRGSRQEQRDAGFAKQLRYFVRMPDLFVDIESFFALTMLGMVENLLSLLFLPLKLVVSFHRFECRDAVALLLVAVGILTYSFLSLKTVELYAYLYHAVRRTSFIKLMMVFNILEVADKLLSALSHEAAEVLTACMNDWRGAVKACGGRFDDFAGRWLPVGSAIVAVLSVAAHAVVVLLSVVTLNVAVNSDGNLLLTLIVSSNLSELKGAVYKKQNRESLYSVAAGDAIERVKFLLFVLVMVMQHMHERFHGLDFADTLLVLFSEVAVDFTKHLFVSKFNGISLSVYRSFTQLTLIDMAAETVLWRLTTIHVCCVDGAPCDSYGLHKLLRPSDGLFPKYVRRTGFVPVSYAALLLWSFLPIGRALLSSSPLLLLLVVAAVGILKILMTELILGLSTRFVVRSMLSGESPTPERRRPAWRTESGGQLYGVSPLVTPLRGLRPRGVEPTNGPVKTLQLTSFLCSLLQVDPFDLQAGKPRR</sequence>
<evidence type="ECO:0000256" key="2">
    <source>
        <dbReference type="ARBA" id="ARBA00008803"/>
    </source>
</evidence>
<reference evidence="8" key="1">
    <citation type="journal article" date="2012" name="Proc. Natl. Acad. Sci. U.S.A.">
        <title>Antigenic diversity is generated by distinct evolutionary mechanisms in African trypanosome species.</title>
        <authorList>
            <person name="Jackson A.P."/>
            <person name="Berry A."/>
            <person name="Aslett M."/>
            <person name="Allison H.C."/>
            <person name="Burton P."/>
            <person name="Vavrova-Anderson J."/>
            <person name="Brown R."/>
            <person name="Browne H."/>
            <person name="Corton N."/>
            <person name="Hauser H."/>
            <person name="Gamble J."/>
            <person name="Gilderthorp R."/>
            <person name="Marcello L."/>
            <person name="McQuillan J."/>
            <person name="Otto T.D."/>
            <person name="Quail M.A."/>
            <person name="Sanders M.J."/>
            <person name="van Tonder A."/>
            <person name="Ginger M.L."/>
            <person name="Field M.C."/>
            <person name="Barry J.D."/>
            <person name="Hertz-Fowler C."/>
            <person name="Berriman M."/>
        </authorList>
    </citation>
    <scope>NUCLEOTIDE SEQUENCE</scope>
    <source>
        <strain evidence="8">IL3000</strain>
    </source>
</reference>
<dbReference type="InterPro" id="IPR008010">
    <property type="entry name" value="Tatp1"/>
</dbReference>
<gene>
    <name evidence="8" type="ORF">TCIL3000_8_1730</name>
</gene>
<evidence type="ECO:0000313" key="8">
    <source>
        <dbReference type="EMBL" id="CCC91954.1"/>
    </source>
</evidence>
<keyword evidence="3 6" id="KW-0812">Transmembrane</keyword>
<feature type="transmembrane region" description="Helical" evidence="6">
    <location>
        <begin position="217"/>
        <end position="242"/>
    </location>
</feature>
<feature type="signal peptide" evidence="7">
    <location>
        <begin position="1"/>
        <end position="28"/>
    </location>
</feature>
<feature type="transmembrane region" description="Helical" evidence="6">
    <location>
        <begin position="122"/>
        <end position="140"/>
    </location>
</feature>
<evidence type="ECO:0000256" key="7">
    <source>
        <dbReference type="SAM" id="SignalP"/>
    </source>
</evidence>
<evidence type="ECO:0000256" key="6">
    <source>
        <dbReference type="SAM" id="Phobius"/>
    </source>
</evidence>